<dbReference type="GO" id="GO:0032452">
    <property type="term" value="F:histone demethylase activity"/>
    <property type="evidence" value="ECO:0007669"/>
    <property type="project" value="TreeGrafter"/>
</dbReference>
<reference evidence="4" key="1">
    <citation type="submission" date="2023-10" db="EMBL/GenBank/DDBJ databases">
        <title>Chromosome-level genome of the transformable northern wattle, Acacia crassicarpa.</title>
        <authorList>
            <person name="Massaro I."/>
            <person name="Sinha N.R."/>
            <person name="Poethig S."/>
            <person name="Leichty A.R."/>
        </authorList>
    </citation>
    <scope>NUCLEOTIDE SEQUENCE</scope>
    <source>
        <strain evidence="4">Acra3RX</strain>
        <tissue evidence="4">Leaf</tissue>
    </source>
</reference>
<dbReference type="InterPro" id="IPR003347">
    <property type="entry name" value="JmjC_dom"/>
</dbReference>
<organism evidence="4 5">
    <name type="scientific">Acacia crassicarpa</name>
    <name type="common">northern wattle</name>
    <dbReference type="NCBI Taxonomy" id="499986"/>
    <lineage>
        <taxon>Eukaryota</taxon>
        <taxon>Viridiplantae</taxon>
        <taxon>Streptophyta</taxon>
        <taxon>Embryophyta</taxon>
        <taxon>Tracheophyta</taxon>
        <taxon>Spermatophyta</taxon>
        <taxon>Magnoliopsida</taxon>
        <taxon>eudicotyledons</taxon>
        <taxon>Gunneridae</taxon>
        <taxon>Pentapetalae</taxon>
        <taxon>rosids</taxon>
        <taxon>fabids</taxon>
        <taxon>Fabales</taxon>
        <taxon>Fabaceae</taxon>
        <taxon>Caesalpinioideae</taxon>
        <taxon>mimosoid clade</taxon>
        <taxon>Acacieae</taxon>
        <taxon>Acacia</taxon>
    </lineage>
</organism>
<evidence type="ECO:0000259" key="2">
    <source>
        <dbReference type="PROSITE" id="PS51183"/>
    </source>
</evidence>
<dbReference type="PANTHER" id="PTHR10694">
    <property type="entry name" value="LYSINE-SPECIFIC DEMETHYLASE"/>
    <property type="match status" value="1"/>
</dbReference>
<evidence type="ECO:0000313" key="5">
    <source>
        <dbReference type="Proteomes" id="UP001293593"/>
    </source>
</evidence>
<comment type="caution">
    <text evidence="4">The sequence shown here is derived from an EMBL/GenBank/DDBJ whole genome shotgun (WGS) entry which is preliminary data.</text>
</comment>
<feature type="domain" description="JmjC" evidence="3">
    <location>
        <begin position="208"/>
        <end position="382"/>
    </location>
</feature>
<feature type="compositionally biased region" description="Basic and acidic residues" evidence="1">
    <location>
        <begin position="620"/>
        <end position="631"/>
    </location>
</feature>
<protein>
    <submittedName>
        <fullName evidence="4">Uncharacterized protein</fullName>
    </submittedName>
</protein>
<dbReference type="SUPFAM" id="SSF51197">
    <property type="entry name" value="Clavaminate synthase-like"/>
    <property type="match status" value="1"/>
</dbReference>
<dbReference type="GO" id="GO:0010468">
    <property type="term" value="P:regulation of gene expression"/>
    <property type="evidence" value="ECO:0007669"/>
    <property type="project" value="TreeGrafter"/>
</dbReference>
<dbReference type="GO" id="GO:0005634">
    <property type="term" value="C:nucleus"/>
    <property type="evidence" value="ECO:0007669"/>
    <property type="project" value="TreeGrafter"/>
</dbReference>
<dbReference type="Pfam" id="PF02373">
    <property type="entry name" value="JmjC"/>
    <property type="match status" value="1"/>
</dbReference>
<dbReference type="Gene3D" id="2.60.120.650">
    <property type="entry name" value="Cupin"/>
    <property type="match status" value="1"/>
</dbReference>
<dbReference type="PROSITE" id="PS51183">
    <property type="entry name" value="JMJN"/>
    <property type="match status" value="1"/>
</dbReference>
<keyword evidence="5" id="KW-1185">Reference proteome</keyword>
<dbReference type="GO" id="GO:0000785">
    <property type="term" value="C:chromatin"/>
    <property type="evidence" value="ECO:0007669"/>
    <property type="project" value="TreeGrafter"/>
</dbReference>
<dbReference type="SMART" id="SM00545">
    <property type="entry name" value="JmjN"/>
    <property type="match status" value="1"/>
</dbReference>
<sequence length="654" mass="74401">MYTRRLRRSESGVTSTDTKCSDKARAAKVSAREKKETTGKEDLLSKLGKVDLAEQEWVNKIPECPVFCPSEQEFEDPLVYLQKIAPEAQKYGMCKIVSPLNASIPAAVVLMKEIGNFKFETIVQPLGYSELNKDKDTIYSLRGRKYTYRDFETLANKAFLSRFYSSGSLPSSYLEKLFWHEMEHGEMGTVEYGVNVQGSAFSCDPHDKLGKSKWNLKTFSRLKKSTLQFIDREIPGITDPMLYIGMLFSMFAWHVEDHYLYSINYHHSGANKTWYGVPSYTASRFEEVALNHVFHNKLLSKHNGQAGAFETLAHKTTMFSPNVLLQHGVPVYKAVQKPGEFVITFPKSYHAGFSHGFNCGEAVNFAVSDWFPLGAEATRRYAHLGKMPIIPFEELLCNEAMLMYKAPNNLKGSSNNKLDLESDRSTKLSFMQLMRFYDEALSRLRKSSIEYSSSSSNSLGTVVCSLCSRDCYVAFLLCNKCYSLPICIFHDETDTHSCSCGRQCTLYKRDEMLALMDVATSFELEKDIFLEVQRHSGANILSKTSFFTDQESIQDNKSNHCHEERIHSGTVSSDVERASTSKKKRKEDSIELNLEDKKKLVLKFCRRRGPPTVIDEDNDEKGAQEKSKLQRNDSNLILTTTTESFQYSLNQPFS</sequence>
<accession>A0AAE1IS59</accession>
<dbReference type="EMBL" id="JAWXYG010000013">
    <property type="protein sequence ID" value="KAK4256125.1"/>
    <property type="molecule type" value="Genomic_DNA"/>
</dbReference>
<dbReference type="Proteomes" id="UP001293593">
    <property type="component" value="Unassembled WGS sequence"/>
</dbReference>
<feature type="domain" description="JmjN" evidence="2">
    <location>
        <begin position="64"/>
        <end position="105"/>
    </location>
</feature>
<evidence type="ECO:0000256" key="1">
    <source>
        <dbReference type="SAM" id="MobiDB-lite"/>
    </source>
</evidence>
<dbReference type="AlphaFoldDB" id="A0AAE1IS59"/>
<gene>
    <name evidence="4" type="ORF">QN277_009033</name>
</gene>
<dbReference type="InterPro" id="IPR003349">
    <property type="entry name" value="JmjN"/>
</dbReference>
<feature type="region of interest" description="Disordered" evidence="1">
    <location>
        <begin position="609"/>
        <end position="635"/>
    </location>
</feature>
<evidence type="ECO:0000313" key="4">
    <source>
        <dbReference type="EMBL" id="KAK4256125.1"/>
    </source>
</evidence>
<dbReference type="SMART" id="SM00558">
    <property type="entry name" value="JmjC"/>
    <property type="match status" value="1"/>
</dbReference>
<proteinExistence type="predicted"/>
<dbReference type="Pfam" id="PF02375">
    <property type="entry name" value="JmjN"/>
    <property type="match status" value="1"/>
</dbReference>
<evidence type="ECO:0000259" key="3">
    <source>
        <dbReference type="PROSITE" id="PS51184"/>
    </source>
</evidence>
<dbReference type="PROSITE" id="PS51184">
    <property type="entry name" value="JMJC"/>
    <property type="match status" value="1"/>
</dbReference>
<name>A0AAE1IS59_9FABA</name>
<dbReference type="PANTHER" id="PTHR10694:SF106">
    <property type="entry name" value="TRANSCRIPTION FACTOR JUMONJI FAMILY PROTEIN"/>
    <property type="match status" value="1"/>
</dbReference>